<dbReference type="Pfam" id="PF00990">
    <property type="entry name" value="GGDEF"/>
    <property type="match status" value="1"/>
</dbReference>
<dbReference type="Gene3D" id="3.30.450.20">
    <property type="entry name" value="PAS domain"/>
    <property type="match status" value="1"/>
</dbReference>
<dbReference type="GO" id="GO:0043709">
    <property type="term" value="P:cell adhesion involved in single-species biofilm formation"/>
    <property type="evidence" value="ECO:0007669"/>
    <property type="project" value="TreeGrafter"/>
</dbReference>
<comment type="caution">
    <text evidence="3">The sequence shown here is derived from an EMBL/GenBank/DDBJ whole genome shotgun (WGS) entry which is preliminary data.</text>
</comment>
<dbReference type="PROSITE" id="PS50113">
    <property type="entry name" value="PAC"/>
    <property type="match status" value="1"/>
</dbReference>
<dbReference type="NCBIfam" id="TIGR00229">
    <property type="entry name" value="sensory_box"/>
    <property type="match status" value="1"/>
</dbReference>
<protein>
    <recommendedName>
        <fullName evidence="5">Diguanylate cyclase</fullName>
    </recommendedName>
</protein>
<dbReference type="PROSITE" id="PS50887">
    <property type="entry name" value="GGDEF"/>
    <property type="match status" value="1"/>
</dbReference>
<dbReference type="SUPFAM" id="SSF55073">
    <property type="entry name" value="Nucleotide cyclase"/>
    <property type="match status" value="1"/>
</dbReference>
<dbReference type="AlphaFoldDB" id="A0A154BVS7"/>
<dbReference type="STRING" id="1794912.AXX12_00280"/>
<evidence type="ECO:0000259" key="1">
    <source>
        <dbReference type="PROSITE" id="PS50113"/>
    </source>
</evidence>
<evidence type="ECO:0000259" key="2">
    <source>
        <dbReference type="PROSITE" id="PS50887"/>
    </source>
</evidence>
<gene>
    <name evidence="3" type="ORF">AXX12_00280</name>
</gene>
<dbReference type="CDD" id="cd00130">
    <property type="entry name" value="PAS"/>
    <property type="match status" value="1"/>
</dbReference>
<sequence>MLGLDEYQQIVEAAPNMIWRSGLDAKCNYFNKTWLNFTGRQLEEEMGNGWTQGVHKDDLERCLKIYLDNFSAQKPFEMEYRLKCFDGEYRWINDRGVPFYDNDAKFLGFIGSCIDITEKIEGQILKELAQIDDLCQINSRQYAEKLIRQKLERTKNEGNISLTIINIDNFKRVNDRYGQNVSHAVLRKVSRAIQDNVRQSDICGRYDGEKFIVGLPDTDSREASNIAERIRQAVHSLRIKHSHGSFTVTASIGVCQITDEEFLDMLIDKVDQALLKNRGKDCVTVYNQQEAIALITVSS</sequence>
<dbReference type="InterPro" id="IPR000160">
    <property type="entry name" value="GGDEF_dom"/>
</dbReference>
<dbReference type="InterPro" id="IPR013655">
    <property type="entry name" value="PAS_fold_3"/>
</dbReference>
<name>A0A154BVS7_ANASB</name>
<evidence type="ECO:0000313" key="4">
    <source>
        <dbReference type="Proteomes" id="UP000076268"/>
    </source>
</evidence>
<dbReference type="SMART" id="SM00267">
    <property type="entry name" value="GGDEF"/>
    <property type="match status" value="1"/>
</dbReference>
<dbReference type="NCBIfam" id="TIGR00254">
    <property type="entry name" value="GGDEF"/>
    <property type="match status" value="1"/>
</dbReference>
<keyword evidence="4" id="KW-1185">Reference proteome</keyword>
<dbReference type="InterPro" id="IPR000014">
    <property type="entry name" value="PAS"/>
</dbReference>
<accession>A0A154BVS7</accession>
<dbReference type="PANTHER" id="PTHR45138">
    <property type="entry name" value="REGULATORY COMPONENTS OF SENSORY TRANSDUCTION SYSTEM"/>
    <property type="match status" value="1"/>
</dbReference>
<dbReference type="InterPro" id="IPR035965">
    <property type="entry name" value="PAS-like_dom_sf"/>
</dbReference>
<dbReference type="InterPro" id="IPR001610">
    <property type="entry name" value="PAC"/>
</dbReference>
<dbReference type="CDD" id="cd01949">
    <property type="entry name" value="GGDEF"/>
    <property type="match status" value="1"/>
</dbReference>
<dbReference type="FunFam" id="3.30.450.20:FF:000099">
    <property type="entry name" value="Sensory box sensor histidine kinase"/>
    <property type="match status" value="1"/>
</dbReference>
<dbReference type="GO" id="GO:1902201">
    <property type="term" value="P:negative regulation of bacterial-type flagellum-dependent cell motility"/>
    <property type="evidence" value="ECO:0007669"/>
    <property type="project" value="TreeGrafter"/>
</dbReference>
<feature type="domain" description="GGDEF" evidence="2">
    <location>
        <begin position="158"/>
        <end position="288"/>
    </location>
</feature>
<dbReference type="InterPro" id="IPR000700">
    <property type="entry name" value="PAS-assoc_C"/>
</dbReference>
<proteinExistence type="predicted"/>
<evidence type="ECO:0000313" key="3">
    <source>
        <dbReference type="EMBL" id="KYZ78017.1"/>
    </source>
</evidence>
<evidence type="ECO:0008006" key="5">
    <source>
        <dbReference type="Google" id="ProtNLM"/>
    </source>
</evidence>
<dbReference type="RefSeq" id="WP_066236618.1">
    <property type="nucleotide sequence ID" value="NZ_LSGP01000001.1"/>
</dbReference>
<feature type="domain" description="PAC" evidence="1">
    <location>
        <begin position="76"/>
        <end position="128"/>
    </location>
</feature>
<dbReference type="InterPro" id="IPR043128">
    <property type="entry name" value="Rev_trsase/Diguanyl_cyclase"/>
</dbReference>
<dbReference type="EMBL" id="LSGP01000001">
    <property type="protein sequence ID" value="KYZ78017.1"/>
    <property type="molecule type" value="Genomic_DNA"/>
</dbReference>
<dbReference type="InterPro" id="IPR050469">
    <property type="entry name" value="Diguanylate_Cyclase"/>
</dbReference>
<reference evidence="3 4" key="1">
    <citation type="submission" date="2016-02" db="EMBL/GenBank/DDBJ databases">
        <title>Anaerosporomusa subterraneum gen. nov., sp. nov., a spore-forming obligate anaerobe isolated from saprolite.</title>
        <authorList>
            <person name="Choi J.K."/>
            <person name="Shah M."/>
            <person name="Yee N."/>
        </authorList>
    </citation>
    <scope>NUCLEOTIDE SEQUENCE [LARGE SCALE GENOMIC DNA]</scope>
    <source>
        <strain evidence="3 4">RU4</strain>
    </source>
</reference>
<organism evidence="3 4">
    <name type="scientific">Anaerosporomusa subterranea</name>
    <dbReference type="NCBI Taxonomy" id="1794912"/>
    <lineage>
        <taxon>Bacteria</taxon>
        <taxon>Bacillati</taxon>
        <taxon>Bacillota</taxon>
        <taxon>Negativicutes</taxon>
        <taxon>Acetonemataceae</taxon>
        <taxon>Anaerosporomusa</taxon>
    </lineage>
</organism>
<dbReference type="SUPFAM" id="SSF55785">
    <property type="entry name" value="PYP-like sensor domain (PAS domain)"/>
    <property type="match status" value="1"/>
</dbReference>
<dbReference type="GO" id="GO:0052621">
    <property type="term" value="F:diguanylate cyclase activity"/>
    <property type="evidence" value="ECO:0007669"/>
    <property type="project" value="TreeGrafter"/>
</dbReference>
<dbReference type="PANTHER" id="PTHR45138:SF9">
    <property type="entry name" value="DIGUANYLATE CYCLASE DGCM-RELATED"/>
    <property type="match status" value="1"/>
</dbReference>
<dbReference type="SMART" id="SM00086">
    <property type="entry name" value="PAC"/>
    <property type="match status" value="1"/>
</dbReference>
<dbReference type="InterPro" id="IPR029787">
    <property type="entry name" value="Nucleotide_cyclase"/>
</dbReference>
<dbReference type="GO" id="GO:0005886">
    <property type="term" value="C:plasma membrane"/>
    <property type="evidence" value="ECO:0007669"/>
    <property type="project" value="TreeGrafter"/>
</dbReference>
<dbReference type="Pfam" id="PF08447">
    <property type="entry name" value="PAS_3"/>
    <property type="match status" value="1"/>
</dbReference>
<dbReference type="Proteomes" id="UP000076268">
    <property type="component" value="Unassembled WGS sequence"/>
</dbReference>
<dbReference type="SMART" id="SM00091">
    <property type="entry name" value="PAS"/>
    <property type="match status" value="1"/>
</dbReference>
<dbReference type="Gene3D" id="3.30.70.270">
    <property type="match status" value="1"/>
</dbReference>